<accession>A0A9P6CE38</accession>
<dbReference type="EMBL" id="MU150272">
    <property type="protein sequence ID" value="KAF9462442.1"/>
    <property type="molecule type" value="Genomic_DNA"/>
</dbReference>
<evidence type="ECO:0000313" key="1">
    <source>
        <dbReference type="EMBL" id="KAF9462442.1"/>
    </source>
</evidence>
<organism evidence="1 2">
    <name type="scientific">Collybia nuda</name>
    <dbReference type="NCBI Taxonomy" id="64659"/>
    <lineage>
        <taxon>Eukaryota</taxon>
        <taxon>Fungi</taxon>
        <taxon>Dikarya</taxon>
        <taxon>Basidiomycota</taxon>
        <taxon>Agaricomycotina</taxon>
        <taxon>Agaricomycetes</taxon>
        <taxon>Agaricomycetidae</taxon>
        <taxon>Agaricales</taxon>
        <taxon>Tricholomatineae</taxon>
        <taxon>Clitocybaceae</taxon>
        <taxon>Collybia</taxon>
    </lineage>
</organism>
<protein>
    <submittedName>
        <fullName evidence="1">Uncharacterized protein</fullName>
    </submittedName>
</protein>
<keyword evidence="2" id="KW-1185">Reference proteome</keyword>
<dbReference type="Proteomes" id="UP000807353">
    <property type="component" value="Unassembled WGS sequence"/>
</dbReference>
<sequence>MWHVGRGMSLPKYSLGSTDKDVAEIIEVLCDLVIFTNHPFPSCSNPSNRFNSSAHLVGLVPTK</sequence>
<comment type="caution">
    <text evidence="1">The sequence shown here is derived from an EMBL/GenBank/DDBJ whole genome shotgun (WGS) entry which is preliminary data.</text>
</comment>
<proteinExistence type="predicted"/>
<dbReference type="AlphaFoldDB" id="A0A9P6CE38"/>
<gene>
    <name evidence="1" type="ORF">BDZ94DRAFT_1261372</name>
</gene>
<evidence type="ECO:0000313" key="2">
    <source>
        <dbReference type="Proteomes" id="UP000807353"/>
    </source>
</evidence>
<reference evidence="1" key="1">
    <citation type="submission" date="2020-11" db="EMBL/GenBank/DDBJ databases">
        <authorList>
            <consortium name="DOE Joint Genome Institute"/>
            <person name="Ahrendt S."/>
            <person name="Riley R."/>
            <person name="Andreopoulos W."/>
            <person name="Labutti K."/>
            <person name="Pangilinan J."/>
            <person name="Ruiz-Duenas F.J."/>
            <person name="Barrasa J.M."/>
            <person name="Sanchez-Garcia M."/>
            <person name="Camarero S."/>
            <person name="Miyauchi S."/>
            <person name="Serrano A."/>
            <person name="Linde D."/>
            <person name="Babiker R."/>
            <person name="Drula E."/>
            <person name="Ayuso-Fernandez I."/>
            <person name="Pacheco R."/>
            <person name="Padilla G."/>
            <person name="Ferreira P."/>
            <person name="Barriuso J."/>
            <person name="Kellner H."/>
            <person name="Castanera R."/>
            <person name="Alfaro M."/>
            <person name="Ramirez L."/>
            <person name="Pisabarro A.G."/>
            <person name="Kuo A."/>
            <person name="Tritt A."/>
            <person name="Lipzen A."/>
            <person name="He G."/>
            <person name="Yan M."/>
            <person name="Ng V."/>
            <person name="Cullen D."/>
            <person name="Martin F."/>
            <person name="Rosso M.-N."/>
            <person name="Henrissat B."/>
            <person name="Hibbett D."/>
            <person name="Martinez A.T."/>
            <person name="Grigoriev I.V."/>
        </authorList>
    </citation>
    <scope>NUCLEOTIDE SEQUENCE</scope>
    <source>
        <strain evidence="1">CBS 247.69</strain>
    </source>
</reference>
<name>A0A9P6CE38_9AGAR</name>